<dbReference type="Proteomes" id="UP000195569">
    <property type="component" value="Unassembled WGS sequence"/>
</dbReference>
<protein>
    <submittedName>
        <fullName evidence="4">Uncharacterized protein</fullName>
    </submittedName>
</protein>
<keyword evidence="5" id="KW-1185">Reference proteome</keyword>
<organism evidence="4 5">
    <name type="scientific">Paraburkholderia piptadeniae</name>
    <dbReference type="NCBI Taxonomy" id="1701573"/>
    <lineage>
        <taxon>Bacteria</taxon>
        <taxon>Pseudomonadati</taxon>
        <taxon>Pseudomonadota</taxon>
        <taxon>Betaproteobacteria</taxon>
        <taxon>Burkholderiales</taxon>
        <taxon>Burkholderiaceae</taxon>
        <taxon>Paraburkholderia</taxon>
    </lineage>
</organism>
<evidence type="ECO:0000259" key="2">
    <source>
        <dbReference type="Pfam" id="PF24735"/>
    </source>
</evidence>
<feature type="domain" description="DUF7686" evidence="2">
    <location>
        <begin position="50"/>
        <end position="124"/>
    </location>
</feature>
<dbReference type="Pfam" id="PF24734">
    <property type="entry name" value="DUF7685"/>
    <property type="match status" value="1"/>
</dbReference>
<dbReference type="InterPro" id="IPR056130">
    <property type="entry name" value="DUF7713"/>
</dbReference>
<feature type="domain" description="DUF7685" evidence="1">
    <location>
        <begin position="5"/>
        <end position="46"/>
    </location>
</feature>
<evidence type="ECO:0000313" key="5">
    <source>
        <dbReference type="Proteomes" id="UP000195569"/>
    </source>
</evidence>
<name>A0A1N7SX38_9BURK</name>
<dbReference type="InterPro" id="IPR056102">
    <property type="entry name" value="DUF7685"/>
</dbReference>
<dbReference type="Pfam" id="PF24828">
    <property type="entry name" value="DUF7713"/>
    <property type="match status" value="1"/>
</dbReference>
<dbReference type="OrthoDB" id="7601802at2"/>
<dbReference type="Pfam" id="PF24735">
    <property type="entry name" value="DUF7686"/>
    <property type="match status" value="1"/>
</dbReference>
<reference evidence="4" key="1">
    <citation type="submission" date="2016-12" db="EMBL/GenBank/DDBJ databases">
        <authorList>
            <person name="Moulin L."/>
        </authorList>
    </citation>
    <scope>NUCLEOTIDE SEQUENCE [LARGE SCALE GENOMIC DNA]</scope>
    <source>
        <strain evidence="4">STM 7183</strain>
    </source>
</reference>
<proteinExistence type="predicted"/>
<comment type="caution">
    <text evidence="4">The sequence shown here is derived from an EMBL/GenBank/DDBJ whole genome shotgun (WGS) entry which is preliminary data.</text>
</comment>
<feature type="domain" description="DUF7713" evidence="3">
    <location>
        <begin position="129"/>
        <end position="197"/>
    </location>
</feature>
<dbReference type="EMBL" id="CYGY02000177">
    <property type="protein sequence ID" value="SIT52056.1"/>
    <property type="molecule type" value="Genomic_DNA"/>
</dbReference>
<accession>A0A1N7SX38</accession>
<dbReference type="InterPro" id="IPR056103">
    <property type="entry name" value="DUF7686"/>
</dbReference>
<evidence type="ECO:0000313" key="4">
    <source>
        <dbReference type="EMBL" id="SIT52056.1"/>
    </source>
</evidence>
<dbReference type="AlphaFoldDB" id="A0A1N7SX38"/>
<gene>
    <name evidence="4" type="ORF">BN2476_1770003</name>
</gene>
<sequence length="199" mass="22056">MPGNTCVRCGTVMSPHDVVSVASGDGAFRSLCSRCFNTEMAHLAELHAFEHPEFTPVRLADADGVVHEFYFRSLLFGDQLSLEAFELAPGEEDCVGFRFQLLGEPQSDPFELLGNLVQKVKRALTVRHLVEHAGNLEVAGTTVRGRIEWDSGQDSGESGRLPRVVIDGRRVDWTDFGAMLMAFEGWQFRIELVDPSDEA</sequence>
<evidence type="ECO:0000259" key="1">
    <source>
        <dbReference type="Pfam" id="PF24734"/>
    </source>
</evidence>
<evidence type="ECO:0000259" key="3">
    <source>
        <dbReference type="Pfam" id="PF24828"/>
    </source>
</evidence>